<dbReference type="Gene3D" id="1.10.510.10">
    <property type="entry name" value="Transferase(Phosphotransferase) domain 1"/>
    <property type="match status" value="1"/>
</dbReference>
<dbReference type="PANTHER" id="PTHR32444">
    <property type="entry name" value="BULB-TYPE LECTIN DOMAIN-CONTAINING PROTEIN"/>
    <property type="match status" value="1"/>
</dbReference>
<name>A0A4S4D6G3_CAMSN</name>
<comment type="catalytic activity">
    <reaction evidence="5">
        <text>L-threonyl-[protein] + ATP = O-phospho-L-threonyl-[protein] + ADP + H(+)</text>
        <dbReference type="Rhea" id="RHEA:46608"/>
        <dbReference type="Rhea" id="RHEA-COMP:11060"/>
        <dbReference type="Rhea" id="RHEA-COMP:11605"/>
        <dbReference type="ChEBI" id="CHEBI:15378"/>
        <dbReference type="ChEBI" id="CHEBI:30013"/>
        <dbReference type="ChEBI" id="CHEBI:30616"/>
        <dbReference type="ChEBI" id="CHEBI:61977"/>
        <dbReference type="ChEBI" id="CHEBI:456216"/>
        <dbReference type="EC" id="2.7.11.1"/>
    </reaction>
</comment>
<dbReference type="Proteomes" id="UP000306102">
    <property type="component" value="Unassembled WGS sequence"/>
</dbReference>
<dbReference type="SMART" id="SM00108">
    <property type="entry name" value="B_lectin"/>
    <property type="match status" value="1"/>
</dbReference>
<comment type="caution">
    <text evidence="12">The sequence shown here is derived from an EMBL/GenBank/DDBJ whole genome shotgun (WGS) entry which is preliminary data.</text>
</comment>
<dbReference type="PROSITE" id="PS50927">
    <property type="entry name" value="BULB_LECTIN"/>
    <property type="match status" value="1"/>
</dbReference>
<evidence type="ECO:0000256" key="2">
    <source>
        <dbReference type="ARBA" id="ARBA00022729"/>
    </source>
</evidence>
<feature type="chain" id="PRO_5020250907" description="non-specific serine/threonine protein kinase" evidence="8">
    <location>
        <begin position="25"/>
        <end position="621"/>
    </location>
</feature>
<dbReference type="GO" id="GO:0048544">
    <property type="term" value="P:recognition of pollen"/>
    <property type="evidence" value="ECO:0007669"/>
    <property type="project" value="InterPro"/>
</dbReference>
<dbReference type="PROSITE" id="PS50948">
    <property type="entry name" value="PAN"/>
    <property type="match status" value="1"/>
</dbReference>
<dbReference type="Pfam" id="PF07714">
    <property type="entry name" value="PK_Tyr_Ser-Thr"/>
    <property type="match status" value="1"/>
</dbReference>
<dbReference type="FunFam" id="2.90.10.10:FF:000005">
    <property type="entry name" value="G-type lectin S-receptor-like serine/threonine-protein kinase"/>
    <property type="match status" value="1"/>
</dbReference>
<evidence type="ECO:0000256" key="7">
    <source>
        <dbReference type="PROSITE-ProRule" id="PRU00076"/>
    </source>
</evidence>
<dbReference type="SUPFAM" id="SSF56112">
    <property type="entry name" value="Protein kinase-like (PK-like)"/>
    <property type="match status" value="1"/>
</dbReference>
<dbReference type="EC" id="2.7.11.1" evidence="1"/>
<feature type="domain" description="Apple" evidence="11">
    <location>
        <begin position="354"/>
        <end position="431"/>
    </location>
</feature>
<dbReference type="InterPro" id="IPR000719">
    <property type="entry name" value="Prot_kinase_dom"/>
</dbReference>
<evidence type="ECO:0000256" key="1">
    <source>
        <dbReference type="ARBA" id="ARBA00012513"/>
    </source>
</evidence>
<dbReference type="InterPro" id="IPR011009">
    <property type="entry name" value="Kinase-like_dom_sf"/>
</dbReference>
<dbReference type="Pfam" id="PF08276">
    <property type="entry name" value="PAN_2"/>
    <property type="match status" value="1"/>
</dbReference>
<proteinExistence type="predicted"/>
<evidence type="ECO:0000259" key="9">
    <source>
        <dbReference type="PROSITE" id="PS50026"/>
    </source>
</evidence>
<evidence type="ECO:0000256" key="6">
    <source>
        <dbReference type="ARBA" id="ARBA00048679"/>
    </source>
</evidence>
<dbReference type="PANTHER" id="PTHR32444:SF63">
    <property type="entry name" value="G-TYPE LECTIN S-RECEPTOR-LIKE SERINE_THREONINE-PROTEIN KINASE RKS1"/>
    <property type="match status" value="1"/>
</dbReference>
<keyword evidence="3" id="KW-1015">Disulfide bond</keyword>
<dbReference type="GO" id="GO:0004674">
    <property type="term" value="F:protein serine/threonine kinase activity"/>
    <property type="evidence" value="ECO:0007669"/>
    <property type="project" value="UniProtKB-EC"/>
</dbReference>
<organism evidence="12 13">
    <name type="scientific">Camellia sinensis var. sinensis</name>
    <name type="common">China tea</name>
    <dbReference type="NCBI Taxonomy" id="542762"/>
    <lineage>
        <taxon>Eukaryota</taxon>
        <taxon>Viridiplantae</taxon>
        <taxon>Streptophyta</taxon>
        <taxon>Embryophyta</taxon>
        <taxon>Tracheophyta</taxon>
        <taxon>Spermatophyta</taxon>
        <taxon>Magnoliopsida</taxon>
        <taxon>eudicotyledons</taxon>
        <taxon>Gunneridae</taxon>
        <taxon>Pentapetalae</taxon>
        <taxon>asterids</taxon>
        <taxon>Ericales</taxon>
        <taxon>Theaceae</taxon>
        <taxon>Camellia</taxon>
    </lineage>
</organism>
<evidence type="ECO:0000256" key="5">
    <source>
        <dbReference type="ARBA" id="ARBA00047899"/>
    </source>
</evidence>
<evidence type="ECO:0000256" key="4">
    <source>
        <dbReference type="ARBA" id="ARBA00023180"/>
    </source>
</evidence>
<dbReference type="GO" id="GO:0005524">
    <property type="term" value="F:ATP binding"/>
    <property type="evidence" value="ECO:0007669"/>
    <property type="project" value="InterPro"/>
</dbReference>
<comment type="caution">
    <text evidence="7">Lacks conserved residue(s) required for the propagation of feature annotation.</text>
</comment>
<dbReference type="SMART" id="SM00220">
    <property type="entry name" value="S_TKc"/>
    <property type="match status" value="1"/>
</dbReference>
<evidence type="ECO:0000313" key="13">
    <source>
        <dbReference type="Proteomes" id="UP000306102"/>
    </source>
</evidence>
<dbReference type="Pfam" id="PF00954">
    <property type="entry name" value="S_locus_glycop"/>
    <property type="match status" value="1"/>
</dbReference>
<keyword evidence="4" id="KW-0325">Glycoprotein</keyword>
<dbReference type="CDD" id="cd01098">
    <property type="entry name" value="PAN_AP_plant"/>
    <property type="match status" value="1"/>
</dbReference>
<dbReference type="InterPro" id="IPR000858">
    <property type="entry name" value="S_locus_glycoprot_dom"/>
</dbReference>
<dbReference type="SMART" id="SM00473">
    <property type="entry name" value="PAN_AP"/>
    <property type="match status" value="1"/>
</dbReference>
<dbReference type="EMBL" id="SDRB02012341">
    <property type="protein sequence ID" value="THF97990.1"/>
    <property type="molecule type" value="Genomic_DNA"/>
</dbReference>
<dbReference type="STRING" id="542762.A0A4S4D6G3"/>
<dbReference type="PROSITE" id="PS50026">
    <property type="entry name" value="EGF_3"/>
    <property type="match status" value="1"/>
</dbReference>
<evidence type="ECO:0000259" key="11">
    <source>
        <dbReference type="PROSITE" id="PS50948"/>
    </source>
</evidence>
<protein>
    <recommendedName>
        <fullName evidence="1">non-specific serine/threonine protein kinase</fullName>
        <ecNumber evidence="1">2.7.11.1</ecNumber>
    </recommendedName>
</protein>
<evidence type="ECO:0000256" key="8">
    <source>
        <dbReference type="SAM" id="SignalP"/>
    </source>
</evidence>
<dbReference type="AlphaFoldDB" id="A0A4S4D6G3"/>
<dbReference type="CDD" id="cd00028">
    <property type="entry name" value="B_lectin"/>
    <property type="match status" value="1"/>
</dbReference>
<dbReference type="InterPro" id="IPR003609">
    <property type="entry name" value="Pan_app"/>
</dbReference>
<evidence type="ECO:0000313" key="12">
    <source>
        <dbReference type="EMBL" id="THF97990.1"/>
    </source>
</evidence>
<keyword evidence="7" id="KW-0245">EGF-like domain</keyword>
<keyword evidence="2 8" id="KW-0732">Signal</keyword>
<evidence type="ECO:0000259" key="10">
    <source>
        <dbReference type="PROSITE" id="PS50927"/>
    </source>
</evidence>
<dbReference type="InterPro" id="IPR036426">
    <property type="entry name" value="Bulb-type_lectin_dom_sf"/>
</dbReference>
<feature type="domain" description="Bulb-type lectin" evidence="10">
    <location>
        <begin position="25"/>
        <end position="152"/>
    </location>
</feature>
<comment type="catalytic activity">
    <reaction evidence="6">
        <text>L-seryl-[protein] + ATP = O-phospho-L-seryl-[protein] + ADP + H(+)</text>
        <dbReference type="Rhea" id="RHEA:17989"/>
        <dbReference type="Rhea" id="RHEA-COMP:9863"/>
        <dbReference type="Rhea" id="RHEA-COMP:11604"/>
        <dbReference type="ChEBI" id="CHEBI:15378"/>
        <dbReference type="ChEBI" id="CHEBI:29999"/>
        <dbReference type="ChEBI" id="CHEBI:30616"/>
        <dbReference type="ChEBI" id="CHEBI:83421"/>
        <dbReference type="ChEBI" id="CHEBI:456216"/>
        <dbReference type="EC" id="2.7.11.1"/>
    </reaction>
</comment>
<keyword evidence="13" id="KW-1185">Reference proteome</keyword>
<dbReference type="Gene3D" id="2.90.10.10">
    <property type="entry name" value="Bulb-type lectin domain"/>
    <property type="match status" value="1"/>
</dbReference>
<dbReference type="Gene3D" id="3.30.200.20">
    <property type="entry name" value="Phosphorylase Kinase, domain 1"/>
    <property type="match status" value="1"/>
</dbReference>
<feature type="signal peptide" evidence="8">
    <location>
        <begin position="1"/>
        <end position="24"/>
    </location>
</feature>
<dbReference type="InterPro" id="IPR000742">
    <property type="entry name" value="EGF"/>
</dbReference>
<sequence length="621" mass="69219">MKPEKWVFNARLLPLFLFFGLCNSTDTMTSTQPIKDGDLLVSNGETFALGFFSPGNGTSNRRYVGIWYYKISEQTVVWVANRDNPINGMFGALAIDQDGNLVIYDDNSQNIVTKTFWQTNVSASSSNSARLLDSGNLVLFQGGDDTNGSSSTSSVIAWQSFDYPTHTMLPNMKLGLDRRTGLNRFLTSWKSHDDPGTGEYSFRRDTRGLPQSFVLKGSARIWRTGPWIGNKWSGTPKLINYIFNVSYIDNNEEFSVMYSLINASVMSMMFLDEFGYLQRYTWHEDKAVWFMSAPKEPCDFYGRCGPYGNCDPNNGEKFDCTCLPGYEPRSARDCYLEDGSAGCRRKRGGTISMCNNGEGFVKVARVKVPDTSEVAHSDVNLSKEVCEDKCLRNCSCSAYISDGGICITWYGNLMDTRVFSNGGSDLYVRVDAVELGDDIQISDEEKVELSIFDMVTISKATNKFCDANKIGEGAFGPVYKMNPKVSDFGLARAFGGDQSSAKTRRVVGTYGYMSPEYAIDGRFSIKSDVFSFGVMVLEILSGKSNRRFHHPDHYFNLLGHAWTLWTEGKACELLDPLVDGSFPMSEVLRYLNAIGPSPALTSQSYWALIMRLLGRIGTGVD</sequence>
<dbReference type="SUPFAM" id="SSF51110">
    <property type="entry name" value="alpha-D-mannose-specific plant lectins"/>
    <property type="match status" value="1"/>
</dbReference>
<reference evidence="12 13" key="1">
    <citation type="journal article" date="2018" name="Proc. Natl. Acad. Sci. U.S.A.">
        <title>Draft genome sequence of Camellia sinensis var. sinensis provides insights into the evolution of the tea genome and tea quality.</title>
        <authorList>
            <person name="Wei C."/>
            <person name="Yang H."/>
            <person name="Wang S."/>
            <person name="Zhao J."/>
            <person name="Liu C."/>
            <person name="Gao L."/>
            <person name="Xia E."/>
            <person name="Lu Y."/>
            <person name="Tai Y."/>
            <person name="She G."/>
            <person name="Sun J."/>
            <person name="Cao H."/>
            <person name="Tong W."/>
            <person name="Gao Q."/>
            <person name="Li Y."/>
            <person name="Deng W."/>
            <person name="Jiang X."/>
            <person name="Wang W."/>
            <person name="Chen Q."/>
            <person name="Zhang S."/>
            <person name="Li H."/>
            <person name="Wu J."/>
            <person name="Wang P."/>
            <person name="Li P."/>
            <person name="Shi C."/>
            <person name="Zheng F."/>
            <person name="Jian J."/>
            <person name="Huang B."/>
            <person name="Shan D."/>
            <person name="Shi M."/>
            <person name="Fang C."/>
            <person name="Yue Y."/>
            <person name="Li F."/>
            <person name="Li D."/>
            <person name="Wei S."/>
            <person name="Han B."/>
            <person name="Jiang C."/>
            <person name="Yin Y."/>
            <person name="Xia T."/>
            <person name="Zhang Z."/>
            <person name="Bennetzen J.L."/>
            <person name="Zhao S."/>
            <person name="Wan X."/>
        </authorList>
    </citation>
    <scope>NUCLEOTIDE SEQUENCE [LARGE SCALE GENOMIC DNA]</scope>
    <source>
        <strain evidence="13">cv. Shuchazao</strain>
        <tissue evidence="12">Leaf</tissue>
    </source>
</reference>
<dbReference type="InterPro" id="IPR001480">
    <property type="entry name" value="Bulb-type_lectin_dom"/>
</dbReference>
<gene>
    <name evidence="12" type="ORF">TEA_007539</name>
</gene>
<feature type="domain" description="EGF-like" evidence="9">
    <location>
        <begin position="294"/>
        <end position="332"/>
    </location>
</feature>
<dbReference type="InterPro" id="IPR001245">
    <property type="entry name" value="Ser-Thr/Tyr_kinase_cat_dom"/>
</dbReference>
<dbReference type="Pfam" id="PF01453">
    <property type="entry name" value="B_lectin"/>
    <property type="match status" value="1"/>
</dbReference>
<accession>A0A4S4D6G3</accession>
<evidence type="ECO:0000256" key="3">
    <source>
        <dbReference type="ARBA" id="ARBA00023157"/>
    </source>
</evidence>